<keyword evidence="2" id="KW-0496">Mitochondrion</keyword>
<evidence type="ECO:0000256" key="1">
    <source>
        <dbReference type="SAM" id="Phobius"/>
    </source>
</evidence>
<organism evidence="2">
    <name type="scientific">Rozella allomycis</name>
    <dbReference type="NCBI Taxonomy" id="281847"/>
    <lineage>
        <taxon>Eukaryota</taxon>
        <taxon>Fungi</taxon>
        <taxon>Fungi incertae sedis</taxon>
        <taxon>Cryptomycota</taxon>
        <taxon>Cryptomycota incertae sedis</taxon>
        <taxon>Rozella</taxon>
    </lineage>
</organism>
<keyword evidence="1" id="KW-0812">Transmembrane</keyword>
<reference evidence="2" key="1">
    <citation type="journal article" date="2013" name="Curr. Biol.">
        <title>Shared signatures of parasitism and phylogenomics unite the Cryptomycota and Microsporidia.</title>
        <authorList>
            <person name="James T.Y."/>
            <person name="Pelin A."/>
            <person name="Bonen L."/>
            <person name="Ahrendt S."/>
            <person name="Sain D."/>
            <person name="Corradi N."/>
            <person name="Stajich J.E."/>
        </authorList>
    </citation>
    <scope>NUCLEOTIDE SEQUENCE</scope>
</reference>
<dbReference type="GeneID" id="16397295"/>
<protein>
    <submittedName>
        <fullName evidence="2">Uncharacterized protein</fullName>
    </submittedName>
</protein>
<geneLocation type="mitochondrion" evidence="2"/>
<sequence>MYMNLLFYIIISTSKNDTTDHPLLKLIIILIYIYILIKITLPIILYRSIKNIVTHHPLLII</sequence>
<keyword evidence="1" id="KW-0472">Membrane</keyword>
<evidence type="ECO:0000313" key="2">
    <source>
        <dbReference type="EMBL" id="AGK83070.1"/>
    </source>
</evidence>
<feature type="transmembrane region" description="Helical" evidence="1">
    <location>
        <begin position="26"/>
        <end position="46"/>
    </location>
</feature>
<name>R9R6G1_9FUNG</name>
<keyword evidence="1" id="KW-1133">Transmembrane helix</keyword>
<dbReference type="EMBL" id="KC702881">
    <property type="protein sequence ID" value="AGK83070.1"/>
    <property type="molecule type" value="Genomic_DNA"/>
</dbReference>
<dbReference type="AlphaFoldDB" id="R9R6G1"/>
<proteinExistence type="predicted"/>
<accession>R9R6G1</accession>
<dbReference type="RefSeq" id="YP_008144606.1">
    <property type="nucleotide sequence ID" value="NC_021611.1"/>
</dbReference>